<feature type="compositionally biased region" description="Polar residues" evidence="1">
    <location>
        <begin position="230"/>
        <end position="249"/>
    </location>
</feature>
<dbReference type="PANTHER" id="PTHR33776">
    <property type="entry name" value="ENDO/EXONUCLEASE/PHOSPHATASE DOMAIN-CONTAINING PROTEIN"/>
    <property type="match status" value="1"/>
</dbReference>
<proteinExistence type="predicted"/>
<gene>
    <name evidence="2" type="ORF">ODALV1_LOCUS14660</name>
</gene>
<organism evidence="2 3">
    <name type="scientific">Orchesella dallaii</name>
    <dbReference type="NCBI Taxonomy" id="48710"/>
    <lineage>
        <taxon>Eukaryota</taxon>
        <taxon>Metazoa</taxon>
        <taxon>Ecdysozoa</taxon>
        <taxon>Arthropoda</taxon>
        <taxon>Hexapoda</taxon>
        <taxon>Collembola</taxon>
        <taxon>Entomobryomorpha</taxon>
        <taxon>Entomobryoidea</taxon>
        <taxon>Orchesellidae</taxon>
        <taxon>Orchesellinae</taxon>
        <taxon>Orchesella</taxon>
    </lineage>
</organism>
<reference evidence="2 3" key="1">
    <citation type="submission" date="2024-08" db="EMBL/GenBank/DDBJ databases">
        <authorList>
            <person name="Cucini C."/>
            <person name="Frati F."/>
        </authorList>
    </citation>
    <scope>NUCLEOTIDE SEQUENCE [LARGE SCALE GENOMIC DNA]</scope>
</reference>
<evidence type="ECO:0000313" key="2">
    <source>
        <dbReference type="EMBL" id="CAL8111031.1"/>
    </source>
</evidence>
<evidence type="ECO:0000313" key="3">
    <source>
        <dbReference type="Proteomes" id="UP001642540"/>
    </source>
</evidence>
<sequence>MRTEFQNRFSDHEERFEDLESRTKGLDKDMKQIYLDQERMYIAINKLNLILLGLSDQHGEHPDQLFEKVRDELKVSHQDAVCDIKKVFRVGKFKTDQTRPVKIIFGDINARDAIYDGRKNLEKPLNLNEDLPFTVRMDHKKLLKIRYDAITGNPQELVLLHLHKRQIIIGKTLIKIIHGNRTEETLTPAQIQQYQPPKRDRIRTENPEGQRPHETYSSALQTTRHLFHSNTGRSEATSHTAVPGSSTTDAVRPSFLDSQRNQQPSSSRKSCTKSCYNLLPYHGYKFFRADALSNKGGILIIVREHFKVLDIDISHLNNPCNIETLTIKCQINFNKSFIVSCLYRHPVYQKATLDLDYEYFEKLLVYLNETNLKFFLMGDFNLREKYVDKLQRIITSLNMVQLVDEPTRGNHILDLVICKKQYENPTCIVAEAHLADHKLVYFQTPLKETKKETITVKVRNFKKLTKETVSKFFEVPYEYSDPDSHVDDIESRIKRMFNDLAPIQTKTFTKRDKCIYMSEETKRMKEEREHAEIVSKRYPSSVNTNAYNTLRKAVKKQIILDTAVETERNIEQHGFWKGIRCMNNEKRSMRTLA</sequence>
<dbReference type="PANTHER" id="PTHR33776:SF3">
    <property type="entry name" value="PHD-TYPE DOMAIN-CONTAINING PROTEIN"/>
    <property type="match status" value="1"/>
</dbReference>
<comment type="caution">
    <text evidence="2">The sequence shown here is derived from an EMBL/GenBank/DDBJ whole genome shotgun (WGS) entry which is preliminary data.</text>
</comment>
<dbReference type="EMBL" id="CAXLJM020000046">
    <property type="protein sequence ID" value="CAL8111031.1"/>
    <property type="molecule type" value="Genomic_DNA"/>
</dbReference>
<feature type="region of interest" description="Disordered" evidence="1">
    <location>
        <begin position="187"/>
        <end position="218"/>
    </location>
</feature>
<protein>
    <recommendedName>
        <fullName evidence="4">Endonuclease/exonuclease/phosphatase domain-containing protein</fullName>
    </recommendedName>
</protein>
<feature type="compositionally biased region" description="Basic and acidic residues" evidence="1">
    <location>
        <begin position="197"/>
        <end position="214"/>
    </location>
</feature>
<name>A0ABP1QSM9_9HEXA</name>
<feature type="region of interest" description="Disordered" evidence="1">
    <location>
        <begin position="230"/>
        <end position="272"/>
    </location>
</feature>
<feature type="compositionally biased region" description="Polar residues" evidence="1">
    <location>
        <begin position="256"/>
        <end position="272"/>
    </location>
</feature>
<accession>A0ABP1QSM9</accession>
<evidence type="ECO:0000256" key="1">
    <source>
        <dbReference type="SAM" id="MobiDB-lite"/>
    </source>
</evidence>
<dbReference type="Gene3D" id="3.60.10.10">
    <property type="entry name" value="Endonuclease/exonuclease/phosphatase"/>
    <property type="match status" value="1"/>
</dbReference>
<evidence type="ECO:0008006" key="4">
    <source>
        <dbReference type="Google" id="ProtNLM"/>
    </source>
</evidence>
<dbReference type="InterPro" id="IPR036691">
    <property type="entry name" value="Endo/exonu/phosph_ase_sf"/>
</dbReference>
<dbReference type="SUPFAM" id="SSF56219">
    <property type="entry name" value="DNase I-like"/>
    <property type="match status" value="1"/>
</dbReference>
<dbReference type="Proteomes" id="UP001642540">
    <property type="component" value="Unassembled WGS sequence"/>
</dbReference>
<keyword evidence="3" id="KW-1185">Reference proteome</keyword>